<dbReference type="InterPro" id="IPR000725">
    <property type="entry name" value="Olfact_rcpt"/>
</dbReference>
<dbReference type="PANTHER" id="PTHR26450:SF76">
    <property type="entry name" value="OLFACTORY RECEPTOR 51B5"/>
    <property type="match status" value="1"/>
</dbReference>
<dbReference type="Gene3D" id="1.20.1070.10">
    <property type="entry name" value="Rhodopsin 7-helix transmembrane proteins"/>
    <property type="match status" value="1"/>
</dbReference>
<keyword evidence="3 8" id="KW-0812">Transmembrane</keyword>
<organism evidence="9 10">
    <name type="scientific">Moschus moschiferus</name>
    <name type="common">Siberian musk deer</name>
    <name type="synonym">Moschus sibiricus</name>
    <dbReference type="NCBI Taxonomy" id="68415"/>
    <lineage>
        <taxon>Eukaryota</taxon>
        <taxon>Metazoa</taxon>
        <taxon>Chordata</taxon>
        <taxon>Craniata</taxon>
        <taxon>Vertebrata</taxon>
        <taxon>Euteleostomi</taxon>
        <taxon>Mammalia</taxon>
        <taxon>Eutheria</taxon>
        <taxon>Laurasiatheria</taxon>
        <taxon>Artiodactyla</taxon>
        <taxon>Ruminantia</taxon>
        <taxon>Pecora</taxon>
        <taxon>Moschidae</taxon>
        <taxon>Moschus</taxon>
    </lineage>
</organism>
<evidence type="ECO:0000256" key="1">
    <source>
        <dbReference type="ARBA" id="ARBA00004141"/>
    </source>
</evidence>
<dbReference type="AlphaFoldDB" id="A0A8C6E4J1"/>
<dbReference type="GeneTree" id="ENSGT01150000286908"/>
<keyword evidence="4" id="KW-0552">Olfaction</keyword>
<evidence type="ECO:0000256" key="3">
    <source>
        <dbReference type="ARBA" id="ARBA00022692"/>
    </source>
</evidence>
<dbReference type="Proteomes" id="UP000694544">
    <property type="component" value="Unplaced"/>
</dbReference>
<evidence type="ECO:0000256" key="8">
    <source>
        <dbReference type="SAM" id="Phobius"/>
    </source>
</evidence>
<reference evidence="9" key="2">
    <citation type="submission" date="2025-09" db="UniProtKB">
        <authorList>
            <consortium name="Ensembl"/>
        </authorList>
    </citation>
    <scope>IDENTIFICATION</scope>
</reference>
<comment type="subcellular location">
    <subcellularLocation>
        <location evidence="1">Membrane</location>
        <topology evidence="1">Multi-pass membrane protein</topology>
    </subcellularLocation>
</comment>
<dbReference type="SUPFAM" id="SSF81321">
    <property type="entry name" value="Family A G protein-coupled receptor-like"/>
    <property type="match status" value="1"/>
</dbReference>
<dbReference type="PANTHER" id="PTHR26450">
    <property type="entry name" value="OLFACTORY RECEPTOR 56B1-RELATED"/>
    <property type="match status" value="1"/>
</dbReference>
<feature type="transmembrane region" description="Helical" evidence="8">
    <location>
        <begin position="195"/>
        <end position="227"/>
    </location>
</feature>
<keyword evidence="6 8" id="KW-0472">Membrane</keyword>
<evidence type="ECO:0000313" key="9">
    <source>
        <dbReference type="Ensembl" id="ENSMMSP00000024552.1"/>
    </source>
</evidence>
<dbReference type="GO" id="GO:0007186">
    <property type="term" value="P:G protein-coupled receptor signaling pathway"/>
    <property type="evidence" value="ECO:0007669"/>
    <property type="project" value="InterPro"/>
</dbReference>
<evidence type="ECO:0000256" key="4">
    <source>
        <dbReference type="ARBA" id="ARBA00022725"/>
    </source>
</evidence>
<feature type="transmembrane region" description="Helical" evidence="8">
    <location>
        <begin position="140"/>
        <end position="162"/>
    </location>
</feature>
<dbReference type="InterPro" id="IPR050402">
    <property type="entry name" value="OR51/52/56-like"/>
</dbReference>
<feature type="transmembrane region" description="Helical" evidence="8">
    <location>
        <begin position="30"/>
        <end position="51"/>
    </location>
</feature>
<dbReference type="GO" id="GO:0005886">
    <property type="term" value="C:plasma membrane"/>
    <property type="evidence" value="ECO:0007669"/>
    <property type="project" value="TreeGrafter"/>
</dbReference>
<keyword evidence="10" id="KW-1185">Reference proteome</keyword>
<proteinExistence type="predicted"/>
<accession>A0A8C6E4J1</accession>
<name>A0A8C6E4J1_MOSMO</name>
<sequence length="297" mass="32950">MATFHRTKRTLENDDVSTLPSLEWAHPWNSLPICVGYLVALLGNATILHWVRTDPFLHLPMYYFLDILAVTDLGLCLSSVLGALWLEAQMVDLVPCVLQQGFLHSSFVDSAVLFAMVLDSLVAIHFSLHYASMLTGPCVALVRVLLCLPSAVITTAPSLHLLKFDYCHRGALSYAYCLQQDMIHLTGSDTHFNRLYGLCTIMLAMGSDVLFILLSYTIILSTVLAIASAGERFKAFNTCVSHLLAVLCFSVHTLGLSIVHRFGSHTSPLVHTLWAMSLIKTKEIRRGIYLILSRKSV</sequence>
<evidence type="ECO:0008006" key="11">
    <source>
        <dbReference type="Google" id="ProtNLM"/>
    </source>
</evidence>
<evidence type="ECO:0000256" key="6">
    <source>
        <dbReference type="ARBA" id="ARBA00023136"/>
    </source>
</evidence>
<feature type="transmembrane region" description="Helical" evidence="8">
    <location>
        <begin position="106"/>
        <end position="128"/>
    </location>
</feature>
<protein>
    <recommendedName>
        <fullName evidence="11">G-protein coupled receptors family 1 profile domain-containing protein</fullName>
    </recommendedName>
</protein>
<dbReference type="Pfam" id="PF13853">
    <property type="entry name" value="7tm_4"/>
    <property type="match status" value="1"/>
</dbReference>
<evidence type="ECO:0000313" key="10">
    <source>
        <dbReference type="Proteomes" id="UP000694544"/>
    </source>
</evidence>
<keyword evidence="2" id="KW-0716">Sensory transduction</keyword>
<feature type="transmembrane region" description="Helical" evidence="8">
    <location>
        <begin position="239"/>
        <end position="259"/>
    </location>
</feature>
<dbReference type="GO" id="GO:0004984">
    <property type="term" value="F:olfactory receptor activity"/>
    <property type="evidence" value="ECO:0007669"/>
    <property type="project" value="InterPro"/>
</dbReference>
<feature type="transmembrane region" description="Helical" evidence="8">
    <location>
        <begin position="63"/>
        <end position="86"/>
    </location>
</feature>
<evidence type="ECO:0000256" key="2">
    <source>
        <dbReference type="ARBA" id="ARBA00022606"/>
    </source>
</evidence>
<reference evidence="9" key="1">
    <citation type="submission" date="2025-08" db="UniProtKB">
        <authorList>
            <consortium name="Ensembl"/>
        </authorList>
    </citation>
    <scope>IDENTIFICATION</scope>
</reference>
<dbReference type="Ensembl" id="ENSMMST00000027125.1">
    <property type="protein sequence ID" value="ENSMMSP00000024552.1"/>
    <property type="gene ID" value="ENSMMSG00000018470.1"/>
</dbReference>
<keyword evidence="7" id="KW-0807">Transducer</keyword>
<evidence type="ECO:0000256" key="5">
    <source>
        <dbReference type="ARBA" id="ARBA00022989"/>
    </source>
</evidence>
<evidence type="ECO:0000256" key="7">
    <source>
        <dbReference type="ARBA" id="ARBA00023224"/>
    </source>
</evidence>
<keyword evidence="5 8" id="KW-1133">Transmembrane helix</keyword>